<evidence type="ECO:0000256" key="4">
    <source>
        <dbReference type="ARBA" id="ARBA00009320"/>
    </source>
</evidence>
<dbReference type="PANTHER" id="PTHR42743:SF11">
    <property type="entry name" value="AMINODEOXYCHORISMATE LYASE"/>
    <property type="match status" value="1"/>
</dbReference>
<evidence type="ECO:0000256" key="7">
    <source>
        <dbReference type="ARBA" id="ARBA00048798"/>
    </source>
</evidence>
<gene>
    <name evidence="9" type="ORF">FTUN_5681</name>
</gene>
<dbReference type="InterPro" id="IPR043131">
    <property type="entry name" value="BCAT-like_N"/>
</dbReference>
<dbReference type="InterPro" id="IPR001544">
    <property type="entry name" value="Aminotrans_IV"/>
</dbReference>
<dbReference type="PANTHER" id="PTHR42743">
    <property type="entry name" value="AMINO-ACID AMINOTRANSFERASE"/>
    <property type="match status" value="1"/>
</dbReference>
<comment type="catalytic activity">
    <reaction evidence="8">
        <text>L-leucine + 2-oxoglutarate = 4-methyl-2-oxopentanoate + L-glutamate</text>
        <dbReference type="Rhea" id="RHEA:18321"/>
        <dbReference type="ChEBI" id="CHEBI:16810"/>
        <dbReference type="ChEBI" id="CHEBI:17865"/>
        <dbReference type="ChEBI" id="CHEBI:29985"/>
        <dbReference type="ChEBI" id="CHEBI:57427"/>
        <dbReference type="EC" id="2.6.1.42"/>
    </reaction>
</comment>
<proteinExistence type="inferred from homology"/>
<protein>
    <recommendedName>
        <fullName evidence="5">branched-chain-amino-acid transaminase</fullName>
        <ecNumber evidence="5">2.6.1.42</ecNumber>
    </recommendedName>
</protein>
<evidence type="ECO:0000313" key="9">
    <source>
        <dbReference type="EMBL" id="QJW98101.1"/>
    </source>
</evidence>
<comment type="pathway">
    <text evidence="1">Amino-acid biosynthesis; L-isoleucine biosynthesis; L-isoleucine from 2-oxobutanoate: step 4/4.</text>
</comment>
<evidence type="ECO:0000313" key="10">
    <source>
        <dbReference type="Proteomes" id="UP000503447"/>
    </source>
</evidence>
<reference evidence="10" key="1">
    <citation type="submission" date="2020-05" db="EMBL/GenBank/DDBJ databases">
        <title>Frigoriglobus tundricola gen. nov., sp. nov., a psychrotolerant cellulolytic planctomycete of the family Gemmataceae with two divergent copies of 16S rRNA gene.</title>
        <authorList>
            <person name="Kulichevskaya I.S."/>
            <person name="Ivanova A.A."/>
            <person name="Naumoff D.G."/>
            <person name="Beletsky A.V."/>
            <person name="Rijpstra W.I.C."/>
            <person name="Sinninghe Damste J.S."/>
            <person name="Mardanov A.V."/>
            <person name="Ravin N.V."/>
            <person name="Dedysh S.N."/>
        </authorList>
    </citation>
    <scope>NUCLEOTIDE SEQUENCE [LARGE SCALE GENOMIC DNA]</scope>
    <source>
        <strain evidence="10">PL17</strain>
    </source>
</reference>
<name>A0A6M5YXZ1_9BACT</name>
<comment type="pathway">
    <text evidence="2">Amino-acid biosynthesis; L-valine biosynthesis; L-valine from pyruvate: step 4/4.</text>
</comment>
<dbReference type="Gene3D" id="3.20.10.10">
    <property type="entry name" value="D-amino Acid Aminotransferase, subunit A, domain 2"/>
    <property type="match status" value="1"/>
</dbReference>
<dbReference type="Pfam" id="PF01063">
    <property type="entry name" value="Aminotran_4"/>
    <property type="match status" value="1"/>
</dbReference>
<keyword evidence="9" id="KW-0456">Lyase</keyword>
<evidence type="ECO:0000256" key="1">
    <source>
        <dbReference type="ARBA" id="ARBA00004824"/>
    </source>
</evidence>
<comment type="similarity">
    <text evidence="4">Belongs to the class-IV pyridoxal-phosphate-dependent aminotransferase family.</text>
</comment>
<accession>A0A6M5YXZ1</accession>
<dbReference type="EMBL" id="CP053452">
    <property type="protein sequence ID" value="QJW98101.1"/>
    <property type="molecule type" value="Genomic_DNA"/>
</dbReference>
<dbReference type="RefSeq" id="WP_171473345.1">
    <property type="nucleotide sequence ID" value="NZ_CP053452.2"/>
</dbReference>
<keyword evidence="10" id="KW-1185">Reference proteome</keyword>
<dbReference type="Proteomes" id="UP000503447">
    <property type="component" value="Chromosome"/>
</dbReference>
<dbReference type="GO" id="GO:0016829">
    <property type="term" value="F:lyase activity"/>
    <property type="evidence" value="ECO:0007669"/>
    <property type="project" value="UniProtKB-KW"/>
</dbReference>
<dbReference type="KEGG" id="ftj:FTUN_5681"/>
<comment type="catalytic activity">
    <reaction evidence="7">
        <text>L-isoleucine + 2-oxoglutarate = (S)-3-methyl-2-oxopentanoate + L-glutamate</text>
        <dbReference type="Rhea" id="RHEA:24801"/>
        <dbReference type="ChEBI" id="CHEBI:16810"/>
        <dbReference type="ChEBI" id="CHEBI:29985"/>
        <dbReference type="ChEBI" id="CHEBI:35146"/>
        <dbReference type="ChEBI" id="CHEBI:58045"/>
        <dbReference type="EC" id="2.6.1.42"/>
    </reaction>
</comment>
<evidence type="ECO:0000256" key="5">
    <source>
        <dbReference type="ARBA" id="ARBA00013053"/>
    </source>
</evidence>
<dbReference type="GO" id="GO:0004084">
    <property type="term" value="F:branched-chain-amino-acid transaminase activity"/>
    <property type="evidence" value="ECO:0007669"/>
    <property type="project" value="UniProtKB-EC"/>
</dbReference>
<comment type="catalytic activity">
    <reaction evidence="6">
        <text>L-valine + 2-oxoglutarate = 3-methyl-2-oxobutanoate + L-glutamate</text>
        <dbReference type="Rhea" id="RHEA:24813"/>
        <dbReference type="ChEBI" id="CHEBI:11851"/>
        <dbReference type="ChEBI" id="CHEBI:16810"/>
        <dbReference type="ChEBI" id="CHEBI:29985"/>
        <dbReference type="ChEBI" id="CHEBI:57762"/>
        <dbReference type="EC" id="2.6.1.42"/>
    </reaction>
</comment>
<dbReference type="InterPro" id="IPR036038">
    <property type="entry name" value="Aminotransferase-like"/>
</dbReference>
<dbReference type="Gene3D" id="3.30.470.10">
    <property type="match status" value="1"/>
</dbReference>
<dbReference type="AlphaFoldDB" id="A0A6M5YXZ1"/>
<dbReference type="InterPro" id="IPR043132">
    <property type="entry name" value="BCAT-like_C"/>
</dbReference>
<dbReference type="InterPro" id="IPR050571">
    <property type="entry name" value="Class-IV_PLP-Dep_Aminotrnsfr"/>
</dbReference>
<evidence type="ECO:0000256" key="8">
    <source>
        <dbReference type="ARBA" id="ARBA00049229"/>
    </source>
</evidence>
<evidence type="ECO:0000256" key="2">
    <source>
        <dbReference type="ARBA" id="ARBA00004931"/>
    </source>
</evidence>
<comment type="pathway">
    <text evidence="3">Amino-acid biosynthesis; L-leucine biosynthesis; L-leucine from 3-methyl-2-oxobutanoate: step 4/4.</text>
</comment>
<dbReference type="SUPFAM" id="SSF56752">
    <property type="entry name" value="D-aminoacid aminotransferase-like PLP-dependent enzymes"/>
    <property type="match status" value="1"/>
</dbReference>
<evidence type="ECO:0000256" key="3">
    <source>
        <dbReference type="ARBA" id="ARBA00005072"/>
    </source>
</evidence>
<sequence>MSLLWLNGTLTDKADARVSPFDHGLLYGDGVWEPLRLFGGKPFRADHHLKVLFTVAGAIGIEVPLSRDELLRAIDATAEANGRTEGYVRVIVTRGPGTIGPDPRKIEPQVVVIAEEYQPFPHELIGHGLHAVVSPLKLDPENPAHRFRTLNQLHIVRAKQHALGSGCLEALLRTHDDRLVGTTEGFLFAVRDGAVVVAGGQPEDATGFAVAALAGEAGTVVAEYSLKLPDLLGAEEVFIAGTACGVIGIVRIDGANIGNGTEGPVTRDLRAGYRHLTRGEPK</sequence>
<evidence type="ECO:0000256" key="6">
    <source>
        <dbReference type="ARBA" id="ARBA00048212"/>
    </source>
</evidence>
<organism evidence="9 10">
    <name type="scientific">Frigoriglobus tundricola</name>
    <dbReference type="NCBI Taxonomy" id="2774151"/>
    <lineage>
        <taxon>Bacteria</taxon>
        <taxon>Pseudomonadati</taxon>
        <taxon>Planctomycetota</taxon>
        <taxon>Planctomycetia</taxon>
        <taxon>Gemmatales</taxon>
        <taxon>Gemmataceae</taxon>
        <taxon>Frigoriglobus</taxon>
    </lineage>
</organism>
<dbReference type="GO" id="GO:0046394">
    <property type="term" value="P:carboxylic acid biosynthetic process"/>
    <property type="evidence" value="ECO:0007669"/>
    <property type="project" value="UniProtKB-ARBA"/>
</dbReference>
<dbReference type="EC" id="2.6.1.42" evidence="5"/>